<accession>A0A3S1AKV5</accession>
<dbReference type="RefSeq" id="WP_127087287.1">
    <property type="nucleotide sequence ID" value="NZ_RSCL01000049.1"/>
</dbReference>
<dbReference type="AlphaFoldDB" id="A0A3S1AKV5"/>
<evidence type="ECO:0000313" key="1">
    <source>
        <dbReference type="EMBL" id="RUS94374.1"/>
    </source>
</evidence>
<dbReference type="OrthoDB" id="9939780at2"/>
<comment type="caution">
    <text evidence="1">The sequence shown here is derived from an EMBL/GenBank/DDBJ whole genome shotgun (WGS) entry which is preliminary data.</text>
</comment>
<reference evidence="1" key="1">
    <citation type="submission" date="2018-12" db="EMBL/GenBank/DDBJ databases">
        <authorList>
            <person name="Will S."/>
            <person name="Neumann-Schaal M."/>
            <person name="Henke P."/>
        </authorList>
    </citation>
    <scope>NUCLEOTIDE SEQUENCE</scope>
    <source>
        <strain evidence="1">PCC 7102</strain>
    </source>
</reference>
<gene>
    <name evidence="1" type="ORF">DSM106972_093590</name>
</gene>
<dbReference type="EMBL" id="RSCL01000049">
    <property type="protein sequence ID" value="RUS94374.1"/>
    <property type="molecule type" value="Genomic_DNA"/>
</dbReference>
<organism evidence="1 2">
    <name type="scientific">Dulcicalothrix desertica PCC 7102</name>
    <dbReference type="NCBI Taxonomy" id="232991"/>
    <lineage>
        <taxon>Bacteria</taxon>
        <taxon>Bacillati</taxon>
        <taxon>Cyanobacteriota</taxon>
        <taxon>Cyanophyceae</taxon>
        <taxon>Nostocales</taxon>
        <taxon>Calotrichaceae</taxon>
        <taxon>Dulcicalothrix</taxon>
    </lineage>
</organism>
<protein>
    <submittedName>
        <fullName evidence="1">Uncharacterized protein</fullName>
    </submittedName>
</protein>
<evidence type="ECO:0000313" key="2">
    <source>
        <dbReference type="Proteomes" id="UP000271624"/>
    </source>
</evidence>
<proteinExistence type="predicted"/>
<reference evidence="1" key="2">
    <citation type="journal article" date="2019" name="Genome Biol. Evol.">
        <title>Day and night: Metabolic profiles and evolutionary relationships of six axenic non-marine cyanobacteria.</title>
        <authorList>
            <person name="Will S.E."/>
            <person name="Henke P."/>
            <person name="Boedeker C."/>
            <person name="Huang S."/>
            <person name="Brinkmann H."/>
            <person name="Rohde M."/>
            <person name="Jarek M."/>
            <person name="Friedl T."/>
            <person name="Seufert S."/>
            <person name="Schumacher M."/>
            <person name="Overmann J."/>
            <person name="Neumann-Schaal M."/>
            <person name="Petersen J."/>
        </authorList>
    </citation>
    <scope>NUCLEOTIDE SEQUENCE [LARGE SCALE GENOMIC DNA]</scope>
    <source>
        <strain evidence="1">PCC 7102</strain>
    </source>
</reference>
<keyword evidence="2" id="KW-1185">Reference proteome</keyword>
<dbReference type="Proteomes" id="UP000271624">
    <property type="component" value="Unassembled WGS sequence"/>
</dbReference>
<sequence>MDIALTAQLYQVFLPQPAKLNLATAADDIHSLLELASGALMAAGEVLKQTKQHLSRARFSDWLDKNDFVTGDANKLIKLFESFGNIYDDLTTVSPLSLMGLLAPKYGTARDALVDMVEEFRKINDTVTTQDVETLRKAHSPQPKKAQAVVKMVGNQPGGTGIFRLEVKSPELANQIDTEWKQSGCSPDKWMEFVLASTHKIQDIAQVVLGRKIVEVSELSELDVVIDRSQNINNLVGVELEIDDFGQVLPSQVVECLNKLRDLDVSLDNYSNPIARRLHREERATVLAQLKILAEEYQLDIESLVWRQHLELARC</sequence>
<name>A0A3S1AKV5_9CYAN</name>